<dbReference type="Gene3D" id="3.30.450.180">
    <property type="match status" value="1"/>
</dbReference>
<dbReference type="InterPro" id="IPR041413">
    <property type="entry name" value="MLTR_LBD"/>
</dbReference>
<sequence length="300" mass="34509">MTICRLVTYSRSDVRTTGTYHVRCRGDFVAGSSERRQELARFLRNRRARITPEQVGLPAGARRRTQGLRREEVAVLAGLSPTWYTYLEQGRDIHPSPQVLDSLANVLCLEEDERKYIHQLALGRTTEVPSDLDDEGRHLVTQVTRITGYGPFPVYAANQYGEVVAWNKATVDWYTDFGKQPEGRRSMLRWMLTAPEARERIIDWAEDTRDVVARLRAAYASRAADRRMNQLVRELERESPEFRLWWNEQHVREQHVRPRTLDVPGLGTCTFQIAVLRVMDSPFHSIVVHLPIDGAPNSSV</sequence>
<dbReference type="OrthoDB" id="4336585at2"/>
<dbReference type="PANTHER" id="PTHR35010">
    <property type="entry name" value="BLL4672 PROTEIN-RELATED"/>
    <property type="match status" value="1"/>
</dbReference>
<feature type="domain" description="HTH cro/C1-type" evidence="1">
    <location>
        <begin position="42"/>
        <end position="114"/>
    </location>
</feature>
<dbReference type="SUPFAM" id="SSF47413">
    <property type="entry name" value="lambda repressor-like DNA-binding domains"/>
    <property type="match status" value="1"/>
</dbReference>
<dbReference type="Proteomes" id="UP000253094">
    <property type="component" value="Unassembled WGS sequence"/>
</dbReference>
<dbReference type="EMBL" id="QOIL01000029">
    <property type="protein sequence ID" value="RCG21901.1"/>
    <property type="molecule type" value="Genomic_DNA"/>
</dbReference>
<gene>
    <name evidence="2" type="ORF">DQ384_36110</name>
</gene>
<dbReference type="SMART" id="SM00530">
    <property type="entry name" value="HTH_XRE"/>
    <property type="match status" value="1"/>
</dbReference>
<protein>
    <submittedName>
        <fullName evidence="2">XRE family transcriptional regulator</fullName>
    </submittedName>
</protein>
<name>A0A367EV69_9ACTN</name>
<dbReference type="InterPro" id="IPR001387">
    <property type="entry name" value="Cro/C1-type_HTH"/>
</dbReference>
<dbReference type="Gene3D" id="1.10.260.40">
    <property type="entry name" value="lambda repressor-like DNA-binding domains"/>
    <property type="match status" value="1"/>
</dbReference>
<keyword evidence="3" id="KW-1185">Reference proteome</keyword>
<evidence type="ECO:0000313" key="3">
    <source>
        <dbReference type="Proteomes" id="UP000253094"/>
    </source>
</evidence>
<dbReference type="Pfam" id="PF13560">
    <property type="entry name" value="HTH_31"/>
    <property type="match status" value="1"/>
</dbReference>
<organism evidence="2 3">
    <name type="scientific">Sphaerisporangium album</name>
    <dbReference type="NCBI Taxonomy" id="509200"/>
    <lineage>
        <taxon>Bacteria</taxon>
        <taxon>Bacillati</taxon>
        <taxon>Actinomycetota</taxon>
        <taxon>Actinomycetes</taxon>
        <taxon>Streptosporangiales</taxon>
        <taxon>Streptosporangiaceae</taxon>
        <taxon>Sphaerisporangium</taxon>
    </lineage>
</organism>
<dbReference type="CDD" id="cd00093">
    <property type="entry name" value="HTH_XRE"/>
    <property type="match status" value="1"/>
</dbReference>
<evidence type="ECO:0000259" key="1">
    <source>
        <dbReference type="SMART" id="SM00530"/>
    </source>
</evidence>
<dbReference type="AlphaFoldDB" id="A0A367EV69"/>
<accession>A0A367EV69</accession>
<dbReference type="GO" id="GO:0003677">
    <property type="term" value="F:DNA binding"/>
    <property type="evidence" value="ECO:0007669"/>
    <property type="project" value="InterPro"/>
</dbReference>
<evidence type="ECO:0000313" key="2">
    <source>
        <dbReference type="EMBL" id="RCG21901.1"/>
    </source>
</evidence>
<comment type="caution">
    <text evidence="2">The sequence shown here is derived from an EMBL/GenBank/DDBJ whole genome shotgun (WGS) entry which is preliminary data.</text>
</comment>
<proteinExistence type="predicted"/>
<dbReference type="Pfam" id="PF17765">
    <property type="entry name" value="MLTR_LBD"/>
    <property type="match status" value="1"/>
</dbReference>
<dbReference type="InterPro" id="IPR010982">
    <property type="entry name" value="Lambda_DNA-bd_dom_sf"/>
</dbReference>
<reference evidence="2 3" key="1">
    <citation type="submission" date="2018-06" db="EMBL/GenBank/DDBJ databases">
        <title>Sphaerisporangium craniellae sp. nov., isolated from a marine sponge in the South China Sea.</title>
        <authorList>
            <person name="Li L."/>
        </authorList>
    </citation>
    <scope>NUCLEOTIDE SEQUENCE [LARGE SCALE GENOMIC DNA]</scope>
    <source>
        <strain evidence="2 3">CCTCC AA 208026</strain>
    </source>
</reference>